<dbReference type="Pfam" id="PF12295">
    <property type="entry name" value="Symplekin_C"/>
    <property type="match status" value="1"/>
</dbReference>
<evidence type="ECO:0000256" key="1">
    <source>
        <dbReference type="SAM" id="MobiDB-lite"/>
    </source>
</evidence>
<dbReference type="SUPFAM" id="SSF48371">
    <property type="entry name" value="ARM repeat"/>
    <property type="match status" value="1"/>
</dbReference>
<feature type="compositionally biased region" description="Pro residues" evidence="1">
    <location>
        <begin position="1247"/>
        <end position="1256"/>
    </location>
</feature>
<feature type="domain" description="Symplekin/Pta1 N-terminal" evidence="2">
    <location>
        <begin position="75"/>
        <end position="322"/>
    </location>
</feature>
<proteinExistence type="predicted"/>
<dbReference type="EMBL" id="CP144747">
    <property type="protein sequence ID" value="WVZ67171.1"/>
    <property type="molecule type" value="Genomic_DNA"/>
</dbReference>
<evidence type="ECO:0000313" key="5">
    <source>
        <dbReference type="Proteomes" id="UP001341281"/>
    </source>
</evidence>
<keyword evidence="5" id="KW-1185">Reference proteome</keyword>
<feature type="compositionally biased region" description="Basic and acidic residues" evidence="1">
    <location>
        <begin position="389"/>
        <end position="401"/>
    </location>
</feature>
<gene>
    <name evidence="4" type="ORF">U9M48_016291</name>
</gene>
<evidence type="ECO:0008006" key="6">
    <source>
        <dbReference type="Google" id="ProtNLM"/>
    </source>
</evidence>
<dbReference type="Pfam" id="PF11935">
    <property type="entry name" value="SYMPK_PTA1_N"/>
    <property type="match status" value="1"/>
</dbReference>
<feature type="compositionally biased region" description="Basic and acidic residues" evidence="1">
    <location>
        <begin position="347"/>
        <end position="361"/>
    </location>
</feature>
<feature type="region of interest" description="Disordered" evidence="1">
    <location>
        <begin position="576"/>
        <end position="632"/>
    </location>
</feature>
<dbReference type="PANTHER" id="PTHR47184">
    <property type="entry name" value="PHOSPHATIDYLINOSITOL 3-AND 4-KINASE FAMILY PROTEIN-RELATED"/>
    <property type="match status" value="1"/>
</dbReference>
<feature type="region of interest" description="Disordered" evidence="1">
    <location>
        <begin position="1242"/>
        <end position="1292"/>
    </location>
</feature>
<feature type="compositionally biased region" description="Low complexity" evidence="1">
    <location>
        <begin position="402"/>
        <end position="414"/>
    </location>
</feature>
<dbReference type="Gene3D" id="1.25.10.10">
    <property type="entry name" value="Leucine-rich Repeat Variant"/>
    <property type="match status" value="1"/>
</dbReference>
<evidence type="ECO:0000259" key="2">
    <source>
        <dbReference type="Pfam" id="PF11935"/>
    </source>
</evidence>
<evidence type="ECO:0000313" key="4">
    <source>
        <dbReference type="EMBL" id="WVZ67171.1"/>
    </source>
</evidence>
<organism evidence="4 5">
    <name type="scientific">Paspalum notatum var. saurae</name>
    <dbReference type="NCBI Taxonomy" id="547442"/>
    <lineage>
        <taxon>Eukaryota</taxon>
        <taxon>Viridiplantae</taxon>
        <taxon>Streptophyta</taxon>
        <taxon>Embryophyta</taxon>
        <taxon>Tracheophyta</taxon>
        <taxon>Spermatophyta</taxon>
        <taxon>Magnoliopsida</taxon>
        <taxon>Liliopsida</taxon>
        <taxon>Poales</taxon>
        <taxon>Poaceae</taxon>
        <taxon>PACMAD clade</taxon>
        <taxon>Panicoideae</taxon>
        <taxon>Andropogonodae</taxon>
        <taxon>Paspaleae</taxon>
        <taxon>Paspalinae</taxon>
        <taxon>Paspalum</taxon>
    </lineage>
</organism>
<dbReference type="Proteomes" id="UP001341281">
    <property type="component" value="Chromosome 03"/>
</dbReference>
<feature type="compositionally biased region" description="Low complexity" evidence="1">
    <location>
        <begin position="1257"/>
        <end position="1277"/>
    </location>
</feature>
<protein>
    <recommendedName>
        <fullName evidence="6">HEAT repeat-containing protein</fullName>
    </recommendedName>
</protein>
<dbReference type="EMBL" id="CP144747">
    <property type="protein sequence ID" value="WVZ67172.1"/>
    <property type="molecule type" value="Genomic_DNA"/>
</dbReference>
<feature type="region of interest" description="Disordered" evidence="1">
    <location>
        <begin position="347"/>
        <end position="415"/>
    </location>
</feature>
<feature type="compositionally biased region" description="Polar residues" evidence="1">
    <location>
        <begin position="576"/>
        <end position="610"/>
    </location>
</feature>
<accession>A0AAQ3T5Y8</accession>
<name>A0AAQ3T5Y8_PASNO</name>
<feature type="domain" description="Symplekin C-terminal" evidence="3">
    <location>
        <begin position="1032"/>
        <end position="1210"/>
    </location>
</feature>
<dbReference type="InterPro" id="IPR011989">
    <property type="entry name" value="ARM-like"/>
</dbReference>
<dbReference type="InterPro" id="IPR016024">
    <property type="entry name" value="ARM-type_fold"/>
</dbReference>
<feature type="compositionally biased region" description="Polar residues" evidence="1">
    <location>
        <begin position="1278"/>
        <end position="1292"/>
    </location>
</feature>
<dbReference type="InterPro" id="IPR022075">
    <property type="entry name" value="Symplekin_C"/>
</dbReference>
<evidence type="ECO:0000259" key="3">
    <source>
        <dbReference type="Pfam" id="PF12295"/>
    </source>
</evidence>
<feature type="compositionally biased region" description="Low complexity" evidence="1">
    <location>
        <begin position="618"/>
        <end position="627"/>
    </location>
</feature>
<dbReference type="InterPro" id="IPR032460">
    <property type="entry name" value="Symplekin/Pta1_N"/>
</dbReference>
<sequence>MLAAQNPHDIAARLHNLRRAPLPNRVARVADLHTDEASPVRKLVAQIIDEVGSKNLVYLPDMIPCLIRLLNDETPAVARQAIKTGTNLFAKLLRQLALQVAVCSPLEGLMMPLNRHGSGFSSSNQPSRSWHFRRAPLPFLFSNQIRVTQIAYLAHVQPVSQTTGNEGVRLLAVKFVAMTVLMYTPDPNIPSDPPSKASEDMGFNVAWLRGGGHPLLNVGDLAMEASQSLGLLLEQLKSPQIKSLSTSMVIVFVTSLSDIAQRRPSFYGRILPVLLSLDPASSIIKLRVPGAFHALKSAFSGCLKCTHSSAEPWRARLLEAQNIINQGDSIEDRADAAKKFGDTSNREESWLLMERSTDSSNKRSLAGDMNHMTEDDGHSTKRAKQSLDAQEHSEETNKRNTESTSVDVSSSQTTPIKTENSEAVYQLIGMFAALAAQGDRAAGSLQILSSSIASDLLAEVVMVNMQHIPIFRPEVDQQQLPASSSGDGLPFSSSFSLLESLMKSANQIDQDDVPATKESSVISSVANEIMVVPASSPVPSSVNLPMEENSNNPTIPLCMEAAEAKVTSAGANSSVDVLESSEASHASTELPGTQEQASSFISSLPADNSSGGLGLAQSSETRSPSSSTVEANHSQLSSLNSLSSQYVLPKLVVNNIDLSDEAKDLLQKEAFVRILESDKQETSSGSIARLPLLAHLGVEFPLELDPWELLKKHVLSDYANNELASSEISDLFFLKQGHELTLCILNRLYREAEQDQDFLSSRTATSVYESFLLSVAENLRYMFPASDKSLGKLLCEIPYLPEGVLKLLEGLCSPGSNEKQDKDIQSGDRVTQGLSAVWNLIMLRPSTRDRCLEIALQSSTHRQEEVRMKAIRLVANKLFPMASISKKIEDFANEMLNSVLEVIPSGDSAATETATTEAHKDVGLDNLSASVADAQILMSLYFALCTKKHSLLRHVFAIYGSLPKAAKQAVHRQVPILIRTIGSSPDLLGIISDPPADSRDLLMQVLQTLTDAAVPSKELISSIKNLYSKTKDVEVLFAILAYLPKDEVLPVFPSIVNLPMDKFQIALSRILQGSPQNGPFLDPSEILIAIHVIDPDKEGITLKKVMDACSACFEQRTIFTQQVLAKALNQLVEQIPLPLLFMRTVMQAIGVFPALVDFVMEIMSRLVSKQIWKYPKLWVGFLKCAVLTKPQSYGVLLQLPAPQLENALSKNPTLKAPLVEHAKQPNVRSTLPRSTLVVLGLAEDQPQQPPPLPPTPAAAATQAQSSQNQAAETSSSAVDTATEVTQESSAAS</sequence>
<reference evidence="4 5" key="1">
    <citation type="submission" date="2024-02" db="EMBL/GenBank/DDBJ databases">
        <title>High-quality chromosome-scale genome assembly of Pensacola bahiagrass (Paspalum notatum Flugge var. saurae).</title>
        <authorList>
            <person name="Vega J.M."/>
            <person name="Podio M."/>
            <person name="Orjuela J."/>
            <person name="Siena L.A."/>
            <person name="Pessino S.C."/>
            <person name="Combes M.C."/>
            <person name="Mariac C."/>
            <person name="Albertini E."/>
            <person name="Pupilli F."/>
            <person name="Ortiz J.P.A."/>
            <person name="Leblanc O."/>
        </authorList>
    </citation>
    <scope>NUCLEOTIDE SEQUENCE [LARGE SCALE GENOMIC DNA]</scope>
    <source>
        <strain evidence="4">R1</strain>
        <tissue evidence="4">Leaf</tissue>
    </source>
</reference>
<dbReference type="PANTHER" id="PTHR47184:SF2">
    <property type="entry name" value="SYMPLEKIN"/>
    <property type="match status" value="1"/>
</dbReference>